<keyword evidence="2" id="KW-1185">Reference proteome</keyword>
<protein>
    <submittedName>
        <fullName evidence="1">Uncharacterized protein</fullName>
    </submittedName>
</protein>
<proteinExistence type="predicted"/>
<comment type="caution">
    <text evidence="1">The sequence shown here is derived from an EMBL/GenBank/DDBJ whole genome shotgun (WGS) entry which is preliminary data.</text>
</comment>
<accession>I5BYE6</accession>
<sequence length="77" mass="7888">MGEVGLFEGADRVVVEAAIPVAQDVPLHAFGDGGALGEDPGLLPEQKEPEQALELVRGEGGLAVCHVGVGLWCRAAL</sequence>
<name>I5BYE6_9BACT</name>
<organism evidence="1 2">
    <name type="scientific">Nitritalea halalkaliphila LW7</name>
    <dbReference type="NCBI Taxonomy" id="1189621"/>
    <lineage>
        <taxon>Bacteria</taxon>
        <taxon>Pseudomonadati</taxon>
        <taxon>Bacteroidota</taxon>
        <taxon>Cytophagia</taxon>
        <taxon>Cytophagales</taxon>
        <taxon>Cyclobacteriaceae</taxon>
        <taxon>Nitritalea</taxon>
    </lineage>
</organism>
<dbReference type="STRING" id="1189621.A3SI_15513"/>
<evidence type="ECO:0000313" key="2">
    <source>
        <dbReference type="Proteomes" id="UP000005551"/>
    </source>
</evidence>
<dbReference type="Proteomes" id="UP000005551">
    <property type="component" value="Unassembled WGS sequence"/>
</dbReference>
<dbReference type="RefSeq" id="WP_009056459.1">
    <property type="nucleotide sequence ID" value="NZ_AJYA01000040.1"/>
</dbReference>
<gene>
    <name evidence="1" type="ORF">A3SI_15513</name>
</gene>
<reference evidence="1 2" key="1">
    <citation type="submission" date="2012-05" db="EMBL/GenBank/DDBJ databases">
        <title>Genome sequence of Nitritalea halalkaliphila LW7.</title>
        <authorList>
            <person name="Jangir P.K."/>
            <person name="Singh A."/>
            <person name="Shivaji S."/>
            <person name="Sharma R."/>
        </authorList>
    </citation>
    <scope>NUCLEOTIDE SEQUENCE [LARGE SCALE GENOMIC DNA]</scope>
    <source>
        <strain evidence="1 2">LW7</strain>
    </source>
</reference>
<dbReference type="AlphaFoldDB" id="I5BYE6"/>
<evidence type="ECO:0000313" key="1">
    <source>
        <dbReference type="EMBL" id="EIM74598.1"/>
    </source>
</evidence>
<dbReference type="EMBL" id="AJYA01000040">
    <property type="protein sequence ID" value="EIM74598.1"/>
    <property type="molecule type" value="Genomic_DNA"/>
</dbReference>